<reference evidence="1 2" key="1">
    <citation type="submission" date="2019-02" db="EMBL/GenBank/DDBJ databases">
        <title>Bacterial novel species Emticicia sp. 17J42-9 isolated from soil.</title>
        <authorList>
            <person name="Jung H.-Y."/>
        </authorList>
    </citation>
    <scope>NUCLEOTIDE SEQUENCE [LARGE SCALE GENOMIC DNA]</scope>
    <source>
        <strain evidence="1 2">17J42-9</strain>
    </source>
</reference>
<dbReference type="AlphaFoldDB" id="A0A4Q5M579"/>
<dbReference type="Proteomes" id="UP000293162">
    <property type="component" value="Unassembled WGS sequence"/>
</dbReference>
<gene>
    <name evidence="1" type="primary">bshB1</name>
    <name evidence="1" type="ORF">EWM59_03655</name>
</gene>
<keyword evidence="2" id="KW-1185">Reference proteome</keyword>
<dbReference type="RefSeq" id="WP_130019593.1">
    <property type="nucleotide sequence ID" value="NZ_SEWF01000004.1"/>
</dbReference>
<sequence>MKLDILVMAAHPDDAEMSCGGTMAMAIEKGRKVGIVDFTQGELGTRGTPEIRASEAKAASDILKISIRENLGFRDGFFKNDEEHQMKLITAIRRYQPDIVLANAIEDRHPDHGKGAALAVDACFLSGLRMIKTYHEDGTPQAAWRPKFLYHYIQDRYIKPDLVVDISQYWDLKEASIRAYKSQFYDPNSAEPESYLTSPEFLEFLKARSQEMGHAIGARFGEGYTKTKMLGVKDLFDLI</sequence>
<dbReference type="InterPro" id="IPR003737">
    <property type="entry name" value="GlcNAc_PI_deacetylase-related"/>
</dbReference>
<comment type="caution">
    <text evidence="1">The sequence shown here is derived from an EMBL/GenBank/DDBJ whole genome shotgun (WGS) entry which is preliminary data.</text>
</comment>
<dbReference type="InterPro" id="IPR023842">
    <property type="entry name" value="Bacillithiol_biosynth_BshB1"/>
</dbReference>
<proteinExistence type="predicted"/>
<organism evidence="1 2">
    <name type="scientific">Emticicia agri</name>
    <dbReference type="NCBI Taxonomy" id="2492393"/>
    <lineage>
        <taxon>Bacteria</taxon>
        <taxon>Pseudomonadati</taxon>
        <taxon>Bacteroidota</taxon>
        <taxon>Cytophagia</taxon>
        <taxon>Cytophagales</taxon>
        <taxon>Leadbetterellaceae</taxon>
        <taxon>Emticicia</taxon>
    </lineage>
</organism>
<evidence type="ECO:0000313" key="1">
    <source>
        <dbReference type="EMBL" id="RYU97017.1"/>
    </source>
</evidence>
<dbReference type="Gene3D" id="3.40.50.10320">
    <property type="entry name" value="LmbE-like"/>
    <property type="match status" value="1"/>
</dbReference>
<dbReference type="EMBL" id="SEWF01000004">
    <property type="protein sequence ID" value="RYU97017.1"/>
    <property type="molecule type" value="Genomic_DNA"/>
</dbReference>
<dbReference type="GO" id="GO:0016811">
    <property type="term" value="F:hydrolase activity, acting on carbon-nitrogen (but not peptide) bonds, in linear amides"/>
    <property type="evidence" value="ECO:0007669"/>
    <property type="project" value="TreeGrafter"/>
</dbReference>
<dbReference type="PANTHER" id="PTHR12993">
    <property type="entry name" value="N-ACETYLGLUCOSAMINYL-PHOSPHATIDYLINOSITOL DE-N-ACETYLASE-RELATED"/>
    <property type="match status" value="1"/>
</dbReference>
<dbReference type="NCBIfam" id="TIGR04001">
    <property type="entry name" value="thiol_BshB1"/>
    <property type="match status" value="1"/>
</dbReference>
<name>A0A4Q5M579_9BACT</name>
<accession>A0A4Q5M579</accession>
<dbReference type="InterPro" id="IPR024078">
    <property type="entry name" value="LmbE-like_dom_sf"/>
</dbReference>
<dbReference type="Pfam" id="PF02585">
    <property type="entry name" value="PIG-L"/>
    <property type="match status" value="1"/>
</dbReference>
<dbReference type="GO" id="GO:0071793">
    <property type="term" value="P:bacillithiol biosynthetic process"/>
    <property type="evidence" value="ECO:0007669"/>
    <property type="project" value="InterPro"/>
</dbReference>
<evidence type="ECO:0000313" key="2">
    <source>
        <dbReference type="Proteomes" id="UP000293162"/>
    </source>
</evidence>
<dbReference type="GO" id="GO:0019213">
    <property type="term" value="F:deacetylase activity"/>
    <property type="evidence" value="ECO:0007669"/>
    <property type="project" value="InterPro"/>
</dbReference>
<dbReference type="SUPFAM" id="SSF102588">
    <property type="entry name" value="LmbE-like"/>
    <property type="match status" value="1"/>
</dbReference>
<dbReference type="OrthoDB" id="9778719at2"/>
<protein>
    <submittedName>
        <fullName evidence="1">Bacillithiol biosynthesis deacetylase BshB1</fullName>
    </submittedName>
</protein>
<dbReference type="PANTHER" id="PTHR12993:SF30">
    <property type="entry name" value="N-ACETYL-ALPHA-D-GLUCOSAMINYL L-MALATE DEACETYLASE 1"/>
    <property type="match status" value="1"/>
</dbReference>